<protein>
    <submittedName>
        <fullName evidence="1">Putative ovule protein</fullName>
    </submittedName>
</protein>
<evidence type="ECO:0000313" key="1">
    <source>
        <dbReference type="EMBL" id="JAP08310.1"/>
    </source>
</evidence>
<name>A0A0V0GM40_SOLCH</name>
<dbReference type="AlphaFoldDB" id="A0A0V0GM40"/>
<reference evidence="1" key="1">
    <citation type="submission" date="2015-12" db="EMBL/GenBank/DDBJ databases">
        <title>Gene expression during late stages of embryo sac development: a critical building block for successful pollen-pistil interactions.</title>
        <authorList>
            <person name="Liu Y."/>
            <person name="Joly V."/>
            <person name="Sabar M."/>
            <person name="Matton D.P."/>
        </authorList>
    </citation>
    <scope>NUCLEOTIDE SEQUENCE</scope>
</reference>
<organism evidence="1">
    <name type="scientific">Solanum chacoense</name>
    <name type="common">Chaco potato</name>
    <dbReference type="NCBI Taxonomy" id="4108"/>
    <lineage>
        <taxon>Eukaryota</taxon>
        <taxon>Viridiplantae</taxon>
        <taxon>Streptophyta</taxon>
        <taxon>Embryophyta</taxon>
        <taxon>Tracheophyta</taxon>
        <taxon>Spermatophyta</taxon>
        <taxon>Magnoliopsida</taxon>
        <taxon>eudicotyledons</taxon>
        <taxon>Gunneridae</taxon>
        <taxon>Pentapetalae</taxon>
        <taxon>asterids</taxon>
        <taxon>lamiids</taxon>
        <taxon>Solanales</taxon>
        <taxon>Solanaceae</taxon>
        <taxon>Solanoideae</taxon>
        <taxon>Solaneae</taxon>
        <taxon>Solanum</taxon>
    </lineage>
</organism>
<dbReference type="EMBL" id="GEDG01037134">
    <property type="protein sequence ID" value="JAP08310.1"/>
    <property type="molecule type" value="Transcribed_RNA"/>
</dbReference>
<proteinExistence type="predicted"/>
<feature type="non-terminal residue" evidence="1">
    <location>
        <position position="1"/>
    </location>
</feature>
<accession>A0A0V0GM40</accession>
<sequence>PPTDIRVCRVLFPAVLFSYKSTILTWDQVPIGSHGLSNHQNYILTFPPFLMMTNFSSPTYFFPLSTASGTRYLSPIPSETGQISIISIPLFPRLAS</sequence>